<dbReference type="Proteomes" id="UP000251075">
    <property type="component" value="Unassembled WGS sequence"/>
</dbReference>
<sequence length="140" mass="14922">MLALRIPLAVAMCIGVLVFSRDGNAQFAPSSRDKVETVAIAFERDRSDLTGAAKLKLNEVVNAMGAHSGVTWLKGHCAEGGSREYALALSERLGQSVKAYLVKVGLAPERLKVVGMGMEGGLKRGEPCRVDVIMEAPSPR</sequence>
<dbReference type="GO" id="GO:0016020">
    <property type="term" value="C:membrane"/>
    <property type="evidence" value="ECO:0007669"/>
    <property type="project" value="UniProtKB-UniRule"/>
</dbReference>
<dbReference type="CDD" id="cd07185">
    <property type="entry name" value="OmpA_C-like"/>
    <property type="match status" value="1"/>
</dbReference>
<keyword evidence="1" id="KW-0472">Membrane</keyword>
<dbReference type="Gene3D" id="3.30.1330.60">
    <property type="entry name" value="OmpA-like domain"/>
    <property type="match status" value="1"/>
</dbReference>
<organism evidence="3 4">
    <name type="scientific">Paramagnetospirillum kuznetsovii</name>
    <dbReference type="NCBI Taxonomy" id="2053833"/>
    <lineage>
        <taxon>Bacteria</taxon>
        <taxon>Pseudomonadati</taxon>
        <taxon>Pseudomonadota</taxon>
        <taxon>Alphaproteobacteria</taxon>
        <taxon>Rhodospirillales</taxon>
        <taxon>Magnetospirillaceae</taxon>
        <taxon>Paramagnetospirillum</taxon>
    </lineage>
</organism>
<comment type="caution">
    <text evidence="3">The sequence shown here is derived from an EMBL/GenBank/DDBJ whole genome shotgun (WGS) entry which is preliminary data.</text>
</comment>
<dbReference type="OrthoDB" id="9792021at2"/>
<gene>
    <name evidence="3" type="ORF">CU669_19180</name>
</gene>
<dbReference type="RefSeq" id="WP_112147207.1">
    <property type="nucleotide sequence ID" value="NZ_PGTO01000027.1"/>
</dbReference>
<accession>A0A364NT80</accession>
<dbReference type="InterPro" id="IPR036737">
    <property type="entry name" value="OmpA-like_sf"/>
</dbReference>
<keyword evidence="4" id="KW-1185">Reference proteome</keyword>
<dbReference type="Pfam" id="PF00691">
    <property type="entry name" value="OmpA"/>
    <property type="match status" value="1"/>
</dbReference>
<dbReference type="AlphaFoldDB" id="A0A364NT80"/>
<dbReference type="EMBL" id="PGTO01000027">
    <property type="protein sequence ID" value="RAU20291.1"/>
    <property type="molecule type" value="Genomic_DNA"/>
</dbReference>
<evidence type="ECO:0000259" key="2">
    <source>
        <dbReference type="PROSITE" id="PS51123"/>
    </source>
</evidence>
<dbReference type="PROSITE" id="PS51123">
    <property type="entry name" value="OMPA_2"/>
    <property type="match status" value="1"/>
</dbReference>
<name>A0A364NT80_9PROT</name>
<evidence type="ECO:0000313" key="3">
    <source>
        <dbReference type="EMBL" id="RAU20291.1"/>
    </source>
</evidence>
<evidence type="ECO:0000313" key="4">
    <source>
        <dbReference type="Proteomes" id="UP000251075"/>
    </source>
</evidence>
<proteinExistence type="predicted"/>
<evidence type="ECO:0000256" key="1">
    <source>
        <dbReference type="PROSITE-ProRule" id="PRU00473"/>
    </source>
</evidence>
<protein>
    <recommendedName>
        <fullName evidence="2">OmpA-like domain-containing protein</fullName>
    </recommendedName>
</protein>
<feature type="domain" description="OmpA-like" evidence="2">
    <location>
        <begin position="29"/>
        <end position="140"/>
    </location>
</feature>
<reference evidence="3 4" key="1">
    <citation type="submission" date="2017-11" db="EMBL/GenBank/DDBJ databases">
        <title>Draft genome sequence of magnetotactic bacterium Magnetospirillum kuznetsovii LBB-42.</title>
        <authorList>
            <person name="Grouzdev D.S."/>
            <person name="Rysina M.S."/>
            <person name="Baslerov R.V."/>
            <person name="Koziaeva V."/>
        </authorList>
    </citation>
    <scope>NUCLEOTIDE SEQUENCE [LARGE SCALE GENOMIC DNA]</scope>
    <source>
        <strain evidence="3 4">LBB-42</strain>
    </source>
</reference>
<dbReference type="SUPFAM" id="SSF103088">
    <property type="entry name" value="OmpA-like"/>
    <property type="match status" value="1"/>
</dbReference>
<dbReference type="InterPro" id="IPR006665">
    <property type="entry name" value="OmpA-like"/>
</dbReference>